<evidence type="ECO:0000256" key="14">
    <source>
        <dbReference type="PIRNR" id="PIRNR006404"/>
    </source>
</evidence>
<dbReference type="AlphaFoldDB" id="A0A928Z864"/>
<sequence length="374" mass="40625">MNGTFRVGNLFGIPFYINPSWFWILGLVTLSYAGRLGLQFPELGDALPWLLGFLAALLLFASVLAHELGHSFAAMQQGIEVKSITLFLFGGLASLDRESKTPAQAFWVAIAGPAVSLALFLLFVFLGNSLPVSGPVAAIFSLLASINLVLALFNLIPGLPLDGGNILKAIVWKITGNPYKGVVFASRVGQAIGWLAIAFGAIPILYGIYSGLWTALIGWFLLQNAGRSAQSATLQQKLSDLTAQDAVTPDSPIVPASLSLREFANTFIIGRREWRKFLVTDENGQLLGEIEIDRMKEVPTSEWPQTRVEELMKPVELTNTVKFDRSLLEAVNLLEEKKLLELPVIGENGAIVGILEKAAVIRLLQQNDTQANPA</sequence>
<proteinExistence type="inferred from homology"/>
<comment type="similarity">
    <text evidence="2 14">Belongs to the peptidase M50B family.</text>
</comment>
<dbReference type="InterPro" id="IPR008915">
    <property type="entry name" value="Peptidase_M50"/>
</dbReference>
<evidence type="ECO:0000256" key="7">
    <source>
        <dbReference type="ARBA" id="ARBA00022737"/>
    </source>
</evidence>
<dbReference type="CDD" id="cd06164">
    <property type="entry name" value="S2P-M50_SpoIVFB_CBS"/>
    <property type="match status" value="1"/>
</dbReference>
<evidence type="ECO:0000256" key="1">
    <source>
        <dbReference type="ARBA" id="ARBA00004651"/>
    </source>
</evidence>
<keyword evidence="5 14" id="KW-0812">Transmembrane</keyword>
<evidence type="ECO:0000313" key="20">
    <source>
        <dbReference type="Proteomes" id="UP000621799"/>
    </source>
</evidence>
<keyword evidence="6 14" id="KW-0479">Metal-binding</keyword>
<dbReference type="Pfam" id="PF02163">
    <property type="entry name" value="Peptidase_M50"/>
    <property type="match status" value="2"/>
</dbReference>
<dbReference type="GO" id="GO:0006508">
    <property type="term" value="P:proteolysis"/>
    <property type="evidence" value="ECO:0007669"/>
    <property type="project" value="UniProtKB-KW"/>
</dbReference>
<feature type="active site" evidence="15">
    <location>
        <position position="67"/>
    </location>
</feature>
<keyword evidence="7" id="KW-0677">Repeat</keyword>
<evidence type="ECO:0000256" key="3">
    <source>
        <dbReference type="ARBA" id="ARBA00022475"/>
    </source>
</evidence>
<accession>A0A928Z864</accession>
<feature type="domain" description="CBS" evidence="18">
    <location>
        <begin position="312"/>
        <end position="370"/>
    </location>
</feature>
<keyword evidence="13 14" id="KW-0472">Membrane</keyword>
<dbReference type="GO" id="GO:0008237">
    <property type="term" value="F:metallopeptidase activity"/>
    <property type="evidence" value="ECO:0007669"/>
    <property type="project" value="UniProtKB-UniRule"/>
</dbReference>
<evidence type="ECO:0000256" key="11">
    <source>
        <dbReference type="ARBA" id="ARBA00023049"/>
    </source>
</evidence>
<dbReference type="PIRSF" id="PIRSF006404">
    <property type="entry name" value="UCP006404_Pept_M50_CBS"/>
    <property type="match status" value="1"/>
</dbReference>
<evidence type="ECO:0000256" key="12">
    <source>
        <dbReference type="ARBA" id="ARBA00023122"/>
    </source>
</evidence>
<gene>
    <name evidence="19" type="ORF">IQ235_06150</name>
</gene>
<feature type="transmembrane region" description="Helical" evidence="14">
    <location>
        <begin position="46"/>
        <end position="65"/>
    </location>
</feature>
<feature type="binding site" evidence="16">
    <location>
        <position position="162"/>
    </location>
    <ligand>
        <name>Zn(2+)</name>
        <dbReference type="ChEBI" id="CHEBI:29105"/>
        <note>catalytic</note>
    </ligand>
</feature>
<keyword evidence="3 14" id="KW-1003">Cell membrane</keyword>
<evidence type="ECO:0000259" key="18">
    <source>
        <dbReference type="PROSITE" id="PS51371"/>
    </source>
</evidence>
<comment type="subcellular location">
    <subcellularLocation>
        <location evidence="1 14">Cell membrane</location>
        <topology evidence="1 14">Multi-pass membrane protein</topology>
    </subcellularLocation>
</comment>
<evidence type="ECO:0000256" key="13">
    <source>
        <dbReference type="ARBA" id="ARBA00023136"/>
    </source>
</evidence>
<dbReference type="RefSeq" id="WP_264320622.1">
    <property type="nucleotide sequence ID" value="NZ_JADEXN010000078.1"/>
</dbReference>
<dbReference type="InterPro" id="IPR000644">
    <property type="entry name" value="CBS_dom"/>
</dbReference>
<dbReference type="GO" id="GO:0005886">
    <property type="term" value="C:plasma membrane"/>
    <property type="evidence" value="ECO:0007669"/>
    <property type="project" value="UniProtKB-SubCell"/>
</dbReference>
<dbReference type="Proteomes" id="UP000621799">
    <property type="component" value="Unassembled WGS sequence"/>
</dbReference>
<keyword evidence="11 14" id="KW-0482">Metalloprotease</keyword>
<feature type="transmembrane region" description="Helical" evidence="14">
    <location>
        <begin position="192"/>
        <end position="222"/>
    </location>
</feature>
<feature type="binding site" evidence="16">
    <location>
        <position position="66"/>
    </location>
    <ligand>
        <name>Zn(2+)</name>
        <dbReference type="ChEBI" id="CHEBI:29105"/>
        <note>catalytic</note>
    </ligand>
</feature>
<evidence type="ECO:0000256" key="5">
    <source>
        <dbReference type="ARBA" id="ARBA00022692"/>
    </source>
</evidence>
<name>A0A928Z864_9CYAN</name>
<feature type="transmembrane region" description="Helical" evidence="14">
    <location>
        <begin position="138"/>
        <end position="156"/>
    </location>
</feature>
<keyword evidence="12 17" id="KW-0129">CBS domain</keyword>
<evidence type="ECO:0000256" key="10">
    <source>
        <dbReference type="ARBA" id="ARBA00022989"/>
    </source>
</evidence>
<keyword evidence="20" id="KW-1185">Reference proteome</keyword>
<evidence type="ECO:0000256" key="2">
    <source>
        <dbReference type="ARBA" id="ARBA00007931"/>
    </source>
</evidence>
<dbReference type="EMBL" id="JADEXN010000078">
    <property type="protein sequence ID" value="MBE9040373.1"/>
    <property type="molecule type" value="Genomic_DNA"/>
</dbReference>
<feature type="transmembrane region" description="Helical" evidence="14">
    <location>
        <begin position="15"/>
        <end position="34"/>
    </location>
</feature>
<evidence type="ECO:0000256" key="16">
    <source>
        <dbReference type="PIRSR" id="PIRSR006404-2"/>
    </source>
</evidence>
<dbReference type="PROSITE" id="PS51371">
    <property type="entry name" value="CBS"/>
    <property type="match status" value="1"/>
</dbReference>
<evidence type="ECO:0000256" key="9">
    <source>
        <dbReference type="ARBA" id="ARBA00022833"/>
    </source>
</evidence>
<dbReference type="PANTHER" id="PTHR39188">
    <property type="entry name" value="MEMBRANE-ASSOCIATED ZINC METALLOPROTEASE M50B"/>
    <property type="match status" value="1"/>
</dbReference>
<reference evidence="19" key="1">
    <citation type="submission" date="2020-10" db="EMBL/GenBank/DDBJ databases">
        <authorList>
            <person name="Castelo-Branco R."/>
            <person name="Eusebio N."/>
            <person name="Adriana R."/>
            <person name="Vieira A."/>
            <person name="Brugerolle De Fraissinette N."/>
            <person name="Rezende De Castro R."/>
            <person name="Schneider M.P."/>
            <person name="Vasconcelos V."/>
            <person name="Leao P.N."/>
        </authorList>
    </citation>
    <scope>NUCLEOTIDE SEQUENCE</scope>
    <source>
        <strain evidence="19">LEGE 11467</strain>
    </source>
</reference>
<keyword evidence="9 14" id="KW-0862">Zinc</keyword>
<evidence type="ECO:0000256" key="15">
    <source>
        <dbReference type="PIRSR" id="PIRSR006404-1"/>
    </source>
</evidence>
<dbReference type="InterPro" id="IPR016483">
    <property type="entry name" value="UCP006404_Pept_M50_CBS"/>
</dbReference>
<dbReference type="PANTHER" id="PTHR39188:SF3">
    <property type="entry name" value="STAGE IV SPORULATION PROTEIN FB"/>
    <property type="match status" value="1"/>
</dbReference>
<evidence type="ECO:0000256" key="4">
    <source>
        <dbReference type="ARBA" id="ARBA00022670"/>
    </source>
</evidence>
<evidence type="ECO:0000256" key="8">
    <source>
        <dbReference type="ARBA" id="ARBA00022801"/>
    </source>
</evidence>
<keyword evidence="4 14" id="KW-0645">Protease</keyword>
<evidence type="ECO:0000313" key="19">
    <source>
        <dbReference type="EMBL" id="MBE9040373.1"/>
    </source>
</evidence>
<keyword evidence="10 14" id="KW-1133">Transmembrane helix</keyword>
<comment type="cofactor">
    <cofactor evidence="14 16">
        <name>Zn(2+)</name>
        <dbReference type="ChEBI" id="CHEBI:29105"/>
    </cofactor>
    <text evidence="14 16">Binds 1 zinc ion per subunit.</text>
</comment>
<dbReference type="InterPro" id="IPR046342">
    <property type="entry name" value="CBS_dom_sf"/>
</dbReference>
<protein>
    <recommendedName>
        <fullName evidence="14">Zinc metalloprotease</fullName>
    </recommendedName>
</protein>
<evidence type="ECO:0000256" key="17">
    <source>
        <dbReference type="PROSITE-ProRule" id="PRU00703"/>
    </source>
</evidence>
<dbReference type="GO" id="GO:0046872">
    <property type="term" value="F:metal ion binding"/>
    <property type="evidence" value="ECO:0007669"/>
    <property type="project" value="UniProtKB-UniRule"/>
</dbReference>
<comment type="caution">
    <text evidence="19">The sequence shown here is derived from an EMBL/GenBank/DDBJ whole genome shotgun (WGS) entry which is preliminary data.</text>
</comment>
<keyword evidence="8 14" id="KW-0378">Hydrolase</keyword>
<feature type="transmembrane region" description="Helical" evidence="14">
    <location>
        <begin position="105"/>
        <end position="126"/>
    </location>
</feature>
<organism evidence="19 20">
    <name type="scientific">Zarconia navalis LEGE 11467</name>
    <dbReference type="NCBI Taxonomy" id="1828826"/>
    <lineage>
        <taxon>Bacteria</taxon>
        <taxon>Bacillati</taxon>
        <taxon>Cyanobacteriota</taxon>
        <taxon>Cyanophyceae</taxon>
        <taxon>Oscillatoriophycideae</taxon>
        <taxon>Oscillatoriales</taxon>
        <taxon>Oscillatoriales incertae sedis</taxon>
        <taxon>Zarconia</taxon>
        <taxon>Zarconia navalis</taxon>
    </lineage>
</organism>
<dbReference type="Pfam" id="PF00571">
    <property type="entry name" value="CBS"/>
    <property type="match status" value="1"/>
</dbReference>
<feature type="binding site" evidence="16">
    <location>
        <position position="70"/>
    </location>
    <ligand>
        <name>Zn(2+)</name>
        <dbReference type="ChEBI" id="CHEBI:29105"/>
        <note>catalytic</note>
    </ligand>
</feature>
<evidence type="ECO:0000256" key="6">
    <source>
        <dbReference type="ARBA" id="ARBA00022723"/>
    </source>
</evidence>
<dbReference type="SUPFAM" id="SSF54631">
    <property type="entry name" value="CBS-domain pair"/>
    <property type="match status" value="1"/>
</dbReference>
<dbReference type="CDD" id="cd04639">
    <property type="entry name" value="CBS_pair_peptidase_M50"/>
    <property type="match status" value="1"/>
</dbReference>
<dbReference type="Gene3D" id="3.10.580.10">
    <property type="entry name" value="CBS-domain"/>
    <property type="match status" value="1"/>
</dbReference>